<dbReference type="InterPro" id="IPR036388">
    <property type="entry name" value="WH-like_DNA-bd_sf"/>
</dbReference>
<dbReference type="InterPro" id="IPR027417">
    <property type="entry name" value="P-loop_NTPase"/>
</dbReference>
<dbReference type="InterPro" id="IPR055414">
    <property type="entry name" value="LRR_R13L4/SHOC2-like"/>
</dbReference>
<dbReference type="Gene3D" id="3.40.50.300">
    <property type="entry name" value="P-loop containing nucleotide triphosphate hydrolases"/>
    <property type="match status" value="1"/>
</dbReference>
<feature type="domain" description="Disease resistance protein winged helix" evidence="4">
    <location>
        <begin position="447"/>
        <end position="506"/>
    </location>
</feature>
<dbReference type="GO" id="GO:0043531">
    <property type="term" value="F:ADP binding"/>
    <property type="evidence" value="ECO:0007669"/>
    <property type="project" value="InterPro"/>
</dbReference>
<sequence length="805" mass="90595">MDDLAIRPVKATVGLGVKELKKGTGVRKNIEEVRDSLREYVYPYLKDAELSVVGFMKDGQYHYLLLAKSLVGDVEDFMEEYMHSTVSGKYQDMHGKVDWGTSHLLFLPSWVTQYLLRRGMNRRINDFSERVKKFKETQNRTTEVPKQTERPCWSSEVDESKILGRDSEKAKLKGMLGCSTDMPATDGDHEVATATSSSTSTSTTVPIIFITGPPGYGKTALAQFVIKDKEVKEHFKDNIFWVSVSGPIDDKKRLATAIIEAMEGKAPEYYEWDPLHSHLSDCIKKKKIMLLVLDDPSGVDHLTWDRELKPCLDAAAPGSTILVTTQLTNLSTKMGSFGKDTLPLGRLLDDDSWALLSATAFPGQSKEQVQQFETIGKELTQKCEGVPSVIQNLGYNLRGKETPKEWEAVLENGIWSEEGLLPRLLYVTYDAFPDSLQRCFKFCACLPRDCLINRDTLVKLWMALGFLDELQGGQQEMEDKGHKYFKILMAYSFLHVSEGNTDNYKLYSHVYAFAQSLAENESCYYLETGTSSCSNTCSADYTRHSTVILRDNDTDYIPSSLSQARKLRMLKIRVKSGLLKAPPTYVFSNFRRLRALDMSSTGITELPPQVSKLKFVKILILSGSRFQKLPETVCNLKNLQTLILNDCEELTELPQKIGQLTNLRHLENKNTPKLQKFPHGFGKLINLRTLSKFVVAAQGSRKGAKIGELKNLNLLQGHLEIKALNRVKSASDAMEAALGDKIHLQSLCLDFDRNLSQKPETVQIMEQVLKALKPNQGMAANNVRVRNYPETACAPSWCILTRNGE</sequence>
<evidence type="ECO:0000313" key="6">
    <source>
        <dbReference type="EMBL" id="MCL7042953.1"/>
    </source>
</evidence>
<dbReference type="GO" id="GO:0006952">
    <property type="term" value="P:defense response"/>
    <property type="evidence" value="ECO:0007669"/>
    <property type="project" value="UniProtKB-KW"/>
</dbReference>
<keyword evidence="2" id="KW-0611">Plant defense</keyword>
<name>A0AA41VKU1_PAPNU</name>
<accession>A0AA41VKU1</accession>
<evidence type="ECO:0000256" key="2">
    <source>
        <dbReference type="ARBA" id="ARBA00022821"/>
    </source>
</evidence>
<evidence type="ECO:0008006" key="8">
    <source>
        <dbReference type="Google" id="ProtNLM"/>
    </source>
</evidence>
<dbReference type="InterPro" id="IPR002182">
    <property type="entry name" value="NB-ARC"/>
</dbReference>
<dbReference type="Gene3D" id="3.80.10.10">
    <property type="entry name" value="Ribonuclease Inhibitor"/>
    <property type="match status" value="1"/>
</dbReference>
<dbReference type="Pfam" id="PF23598">
    <property type="entry name" value="LRR_14"/>
    <property type="match status" value="1"/>
</dbReference>
<keyword evidence="1" id="KW-0677">Repeat</keyword>
<comment type="caution">
    <text evidence="6">The sequence shown here is derived from an EMBL/GenBank/DDBJ whole genome shotgun (WGS) entry which is preliminary data.</text>
</comment>
<dbReference type="InterPro" id="IPR058922">
    <property type="entry name" value="WHD_DRP"/>
</dbReference>
<dbReference type="PRINTS" id="PR00364">
    <property type="entry name" value="DISEASERSIST"/>
</dbReference>
<dbReference type="PANTHER" id="PTHR36766">
    <property type="entry name" value="PLANT BROAD-SPECTRUM MILDEW RESISTANCE PROTEIN RPW8"/>
    <property type="match status" value="1"/>
</dbReference>
<dbReference type="InterPro" id="IPR042197">
    <property type="entry name" value="Apaf_helical"/>
</dbReference>
<gene>
    <name evidence="6" type="ORF">MKW94_027587</name>
</gene>
<dbReference type="SUPFAM" id="SSF52540">
    <property type="entry name" value="P-loop containing nucleoside triphosphate hydrolases"/>
    <property type="match status" value="1"/>
</dbReference>
<organism evidence="6 7">
    <name type="scientific">Papaver nudicaule</name>
    <name type="common">Iceland poppy</name>
    <dbReference type="NCBI Taxonomy" id="74823"/>
    <lineage>
        <taxon>Eukaryota</taxon>
        <taxon>Viridiplantae</taxon>
        <taxon>Streptophyta</taxon>
        <taxon>Embryophyta</taxon>
        <taxon>Tracheophyta</taxon>
        <taxon>Spermatophyta</taxon>
        <taxon>Magnoliopsida</taxon>
        <taxon>Ranunculales</taxon>
        <taxon>Papaveraceae</taxon>
        <taxon>Papaveroideae</taxon>
        <taxon>Papaver</taxon>
    </lineage>
</organism>
<protein>
    <recommendedName>
        <fullName evidence="8">NB-ARC domain-containing protein</fullName>
    </recommendedName>
</protein>
<evidence type="ECO:0000259" key="3">
    <source>
        <dbReference type="Pfam" id="PF00931"/>
    </source>
</evidence>
<dbReference type="Gene3D" id="1.10.8.430">
    <property type="entry name" value="Helical domain of apoptotic protease-activating factors"/>
    <property type="match status" value="1"/>
</dbReference>
<dbReference type="PANTHER" id="PTHR36766:SF40">
    <property type="entry name" value="DISEASE RESISTANCE PROTEIN RGA3"/>
    <property type="match status" value="1"/>
</dbReference>
<evidence type="ECO:0000313" key="7">
    <source>
        <dbReference type="Proteomes" id="UP001177140"/>
    </source>
</evidence>
<feature type="domain" description="Disease resistance R13L4/SHOC-2-like LRR" evidence="5">
    <location>
        <begin position="556"/>
        <end position="762"/>
    </location>
</feature>
<reference evidence="6" key="1">
    <citation type="submission" date="2022-03" db="EMBL/GenBank/DDBJ databases">
        <title>A functionally conserved STORR gene fusion in Papaver species that diverged 16.8 million years ago.</title>
        <authorList>
            <person name="Catania T."/>
        </authorList>
    </citation>
    <scope>NUCLEOTIDE SEQUENCE</scope>
    <source>
        <strain evidence="6">S-191538</strain>
    </source>
</reference>
<dbReference type="SUPFAM" id="SSF52058">
    <property type="entry name" value="L domain-like"/>
    <property type="match status" value="1"/>
</dbReference>
<evidence type="ECO:0000256" key="1">
    <source>
        <dbReference type="ARBA" id="ARBA00022737"/>
    </source>
</evidence>
<feature type="domain" description="NB-ARC" evidence="3">
    <location>
        <begin position="204"/>
        <end position="364"/>
    </location>
</feature>
<dbReference type="Pfam" id="PF23559">
    <property type="entry name" value="WHD_DRP"/>
    <property type="match status" value="1"/>
</dbReference>
<dbReference type="Gene3D" id="1.10.10.10">
    <property type="entry name" value="Winged helix-like DNA-binding domain superfamily/Winged helix DNA-binding domain"/>
    <property type="match status" value="1"/>
</dbReference>
<dbReference type="EMBL" id="JAJJMA010241334">
    <property type="protein sequence ID" value="MCL7042953.1"/>
    <property type="molecule type" value="Genomic_DNA"/>
</dbReference>
<dbReference type="InterPro" id="IPR032675">
    <property type="entry name" value="LRR_dom_sf"/>
</dbReference>
<evidence type="ECO:0000259" key="5">
    <source>
        <dbReference type="Pfam" id="PF23598"/>
    </source>
</evidence>
<dbReference type="Pfam" id="PF00931">
    <property type="entry name" value="NB-ARC"/>
    <property type="match status" value="1"/>
</dbReference>
<evidence type="ECO:0000259" key="4">
    <source>
        <dbReference type="Pfam" id="PF23559"/>
    </source>
</evidence>
<dbReference type="AlphaFoldDB" id="A0AA41VKU1"/>
<dbReference type="Proteomes" id="UP001177140">
    <property type="component" value="Unassembled WGS sequence"/>
</dbReference>
<keyword evidence="7" id="KW-1185">Reference proteome</keyword>
<proteinExistence type="predicted"/>